<dbReference type="InterPro" id="IPR016087">
    <property type="entry name" value="Chalcone_isomerase"/>
</dbReference>
<organism evidence="2 3">
    <name type="scientific">Ideonella aquatica</name>
    <dbReference type="NCBI Taxonomy" id="2824119"/>
    <lineage>
        <taxon>Bacteria</taxon>
        <taxon>Pseudomonadati</taxon>
        <taxon>Pseudomonadota</taxon>
        <taxon>Betaproteobacteria</taxon>
        <taxon>Burkholderiales</taxon>
        <taxon>Sphaerotilaceae</taxon>
        <taxon>Ideonella</taxon>
    </lineage>
</organism>
<dbReference type="Pfam" id="PF16036">
    <property type="entry name" value="Chalcone_3"/>
    <property type="match status" value="1"/>
</dbReference>
<comment type="caution">
    <text evidence="2">The sequence shown here is derived from an EMBL/GenBank/DDBJ whole genome shotgun (WGS) entry which is preliminary data.</text>
</comment>
<dbReference type="AlphaFoldDB" id="A0A940YLK1"/>
<reference evidence="2" key="1">
    <citation type="submission" date="2021-04" db="EMBL/GenBank/DDBJ databases">
        <title>The genome sequence of Ideonella sp. 4Y11.</title>
        <authorList>
            <person name="Liu Y."/>
        </authorList>
    </citation>
    <scope>NUCLEOTIDE SEQUENCE</scope>
    <source>
        <strain evidence="2">4Y11</strain>
    </source>
</reference>
<sequence length="176" mass="19387">MRRRTLLAAALAPLAAHGHEPSARQAGLQPAGESLFKVWGFEVYVARLWVAPDFKAADFAARPLALELAYRRAFSGADIARRSLTEMRRQESFDDAQAARWESQLNALLPDVRAGESLSGLHRPGEGAEFLRSDGRSLGLLRDARFSKLFFGIWLSPRTSEPALRRALLGPFAEAG</sequence>
<evidence type="ECO:0000313" key="3">
    <source>
        <dbReference type="Proteomes" id="UP000678374"/>
    </source>
</evidence>
<dbReference type="EMBL" id="JAGQDE010000012">
    <property type="protein sequence ID" value="MBQ0960109.1"/>
    <property type="molecule type" value="Genomic_DNA"/>
</dbReference>
<feature type="domain" description="Chalcone isomerase" evidence="1">
    <location>
        <begin position="35"/>
        <end position="170"/>
    </location>
</feature>
<evidence type="ECO:0000259" key="1">
    <source>
        <dbReference type="Pfam" id="PF16036"/>
    </source>
</evidence>
<protein>
    <submittedName>
        <fullName evidence="2">Chalcone isomerase family protein</fullName>
    </submittedName>
</protein>
<evidence type="ECO:0000313" key="2">
    <source>
        <dbReference type="EMBL" id="MBQ0960109.1"/>
    </source>
</evidence>
<gene>
    <name evidence="2" type="ORF">KAK06_14235</name>
</gene>
<accession>A0A940YLK1</accession>
<keyword evidence="3" id="KW-1185">Reference proteome</keyword>
<proteinExistence type="predicted"/>
<keyword evidence="2" id="KW-0413">Isomerase</keyword>
<dbReference type="RefSeq" id="WP_210802782.1">
    <property type="nucleotide sequence ID" value="NZ_JAGQDE010000012.1"/>
</dbReference>
<dbReference type="GO" id="GO:0016853">
    <property type="term" value="F:isomerase activity"/>
    <property type="evidence" value="ECO:0007669"/>
    <property type="project" value="UniProtKB-KW"/>
</dbReference>
<name>A0A940YLK1_9BURK</name>
<dbReference type="Proteomes" id="UP000678374">
    <property type="component" value="Unassembled WGS sequence"/>
</dbReference>